<name>A0ACC2PLV3_9HYME</name>
<dbReference type="EMBL" id="CM056741">
    <property type="protein sequence ID" value="KAJ8684395.1"/>
    <property type="molecule type" value="Genomic_DNA"/>
</dbReference>
<proteinExistence type="predicted"/>
<protein>
    <submittedName>
        <fullName evidence="1">Uncharacterized protein</fullName>
    </submittedName>
</protein>
<evidence type="ECO:0000313" key="1">
    <source>
        <dbReference type="EMBL" id="KAJ8684395.1"/>
    </source>
</evidence>
<comment type="caution">
    <text evidence="1">The sequence shown here is derived from an EMBL/GenBank/DDBJ whole genome shotgun (WGS) entry which is preliminary data.</text>
</comment>
<dbReference type="Proteomes" id="UP001239111">
    <property type="component" value="Chromosome 1"/>
</dbReference>
<evidence type="ECO:0000313" key="2">
    <source>
        <dbReference type="Proteomes" id="UP001239111"/>
    </source>
</evidence>
<reference evidence="1" key="1">
    <citation type="submission" date="2023-04" db="EMBL/GenBank/DDBJ databases">
        <title>A chromosome-level genome assembly of the parasitoid wasp Eretmocerus hayati.</title>
        <authorList>
            <person name="Zhong Y."/>
            <person name="Liu S."/>
            <person name="Liu Y."/>
        </authorList>
    </citation>
    <scope>NUCLEOTIDE SEQUENCE</scope>
    <source>
        <strain evidence="1">ZJU_SS_LIU_2023</strain>
    </source>
</reference>
<keyword evidence="2" id="KW-1185">Reference proteome</keyword>
<accession>A0ACC2PLV3</accession>
<organism evidence="1 2">
    <name type="scientific">Eretmocerus hayati</name>
    <dbReference type="NCBI Taxonomy" id="131215"/>
    <lineage>
        <taxon>Eukaryota</taxon>
        <taxon>Metazoa</taxon>
        <taxon>Ecdysozoa</taxon>
        <taxon>Arthropoda</taxon>
        <taxon>Hexapoda</taxon>
        <taxon>Insecta</taxon>
        <taxon>Pterygota</taxon>
        <taxon>Neoptera</taxon>
        <taxon>Endopterygota</taxon>
        <taxon>Hymenoptera</taxon>
        <taxon>Apocrita</taxon>
        <taxon>Proctotrupomorpha</taxon>
        <taxon>Chalcidoidea</taxon>
        <taxon>Aphelinidae</taxon>
        <taxon>Aphelininae</taxon>
        <taxon>Eretmocerus</taxon>
    </lineage>
</organism>
<sequence length="380" mass="41768">MNSDPKSPPIKSEPKDTKVSRRKNSSTRGQNSKPSTVSTIDPSKITPEQLKKVSNSRIVPKIISNVVVPSHMETRHKDNQIEDIIHERHSFPIQNAQSLMLQDEIVKIYEDSSSANIPQDPDLNIEPKLSFLPNVNDSAEDAQNNNSNISADIDMENPVNADSETEFVGYVDYVDGIRAIPEHGNLQRIVLNNTKGLRIMVTCWNNNIPAMMVVAEIGNVLEISGLLVKENSSMKNNLGSTTKFFETQAITTYNLLGQLHEIPVDAGICKVDFETAPHTQGIICIEGVVKNAPRLQTSDIVGNKVVGGITNGMKVLEINLPADQKVDHIMKGETIKVIGAMIKKSYGLHVIKVSGASDIIRMPGVLITDLEYFLNANSQV</sequence>
<gene>
    <name evidence="1" type="ORF">QAD02_020187</name>
</gene>